<dbReference type="EMBL" id="QBMC01000120">
    <property type="protein sequence ID" value="PZO13696.1"/>
    <property type="molecule type" value="Genomic_DNA"/>
</dbReference>
<evidence type="ECO:0000259" key="1">
    <source>
        <dbReference type="PROSITE" id="PS50042"/>
    </source>
</evidence>
<comment type="caution">
    <text evidence="2">The sequence shown here is derived from an EMBL/GenBank/DDBJ whole genome shotgun (WGS) entry which is preliminary data.</text>
</comment>
<accession>A0A2W4TXF9</accession>
<evidence type="ECO:0000313" key="2">
    <source>
        <dbReference type="EMBL" id="PZO13696.1"/>
    </source>
</evidence>
<dbReference type="CDD" id="cd00038">
    <property type="entry name" value="CAP_ED"/>
    <property type="match status" value="1"/>
</dbReference>
<dbReference type="InterPro" id="IPR000595">
    <property type="entry name" value="cNMP-bd_dom"/>
</dbReference>
<dbReference type="InterPro" id="IPR018490">
    <property type="entry name" value="cNMP-bd_dom_sf"/>
</dbReference>
<gene>
    <name evidence="2" type="ORF">DCF25_15810</name>
</gene>
<dbReference type="PROSITE" id="PS50042">
    <property type="entry name" value="CNMP_BINDING_3"/>
    <property type="match status" value="1"/>
</dbReference>
<dbReference type="SMART" id="SM00100">
    <property type="entry name" value="cNMP"/>
    <property type="match status" value="1"/>
</dbReference>
<feature type="domain" description="Cyclic nucleotide-binding" evidence="1">
    <location>
        <begin position="43"/>
        <end position="138"/>
    </location>
</feature>
<organism evidence="2 3">
    <name type="scientific">Leptolyngbya foveolarum</name>
    <dbReference type="NCBI Taxonomy" id="47253"/>
    <lineage>
        <taxon>Bacteria</taxon>
        <taxon>Bacillati</taxon>
        <taxon>Cyanobacteriota</taxon>
        <taxon>Cyanophyceae</taxon>
        <taxon>Leptolyngbyales</taxon>
        <taxon>Leptolyngbyaceae</taxon>
        <taxon>Leptolyngbya group</taxon>
        <taxon>Leptolyngbya</taxon>
    </lineage>
</organism>
<dbReference type="Proteomes" id="UP000249354">
    <property type="component" value="Unassembled WGS sequence"/>
</dbReference>
<dbReference type="Pfam" id="PF00027">
    <property type="entry name" value="cNMP_binding"/>
    <property type="match status" value="1"/>
</dbReference>
<reference evidence="3" key="1">
    <citation type="submission" date="2018-04" db="EMBL/GenBank/DDBJ databases">
        <authorList>
            <person name="Cornet L."/>
        </authorList>
    </citation>
    <scope>NUCLEOTIDE SEQUENCE [LARGE SCALE GENOMIC DNA]</scope>
</reference>
<dbReference type="AlphaFoldDB" id="A0A2W4TXF9"/>
<evidence type="ECO:0000313" key="3">
    <source>
        <dbReference type="Proteomes" id="UP000249354"/>
    </source>
</evidence>
<dbReference type="GO" id="GO:0050135">
    <property type="term" value="F:NADP+ nucleosidase activity"/>
    <property type="evidence" value="ECO:0007669"/>
    <property type="project" value="InterPro"/>
</dbReference>
<dbReference type="SUPFAM" id="SSF51206">
    <property type="entry name" value="cAMP-binding domain-like"/>
    <property type="match status" value="1"/>
</dbReference>
<reference evidence="2 3" key="2">
    <citation type="submission" date="2018-06" db="EMBL/GenBank/DDBJ databases">
        <title>Metagenomic assembly of (sub)arctic Cyanobacteria and their associated microbiome from non-axenic cultures.</title>
        <authorList>
            <person name="Baurain D."/>
        </authorList>
    </citation>
    <scope>NUCLEOTIDE SEQUENCE [LARGE SCALE GENOMIC DNA]</scope>
    <source>
        <strain evidence="2">ULC129bin1</strain>
    </source>
</reference>
<dbReference type="Pfam" id="PF10137">
    <property type="entry name" value="CAP12-PCTIR_TIR"/>
    <property type="match status" value="1"/>
</dbReference>
<dbReference type="InterPro" id="IPR014710">
    <property type="entry name" value="RmlC-like_jellyroll"/>
</dbReference>
<dbReference type="InterPro" id="IPR019302">
    <property type="entry name" value="CAP12/PCTIR_TIR_dom"/>
</dbReference>
<proteinExistence type="predicted"/>
<protein>
    <submittedName>
        <fullName evidence="2">Cyclic nucleotide-binding protein</fullName>
    </submittedName>
</protein>
<dbReference type="Gene3D" id="2.60.120.10">
    <property type="entry name" value="Jelly Rolls"/>
    <property type="match status" value="1"/>
</dbReference>
<sequence>MLPRFSGEEGKRRLIEVLSSQKLIAGDHQLAELIAGEGKLLEFRLGDALISAEDDSNNIYFIVHGSVDVLVKERLIAQRHQGTHIGEMALIDPSAKRCADVVAKGQVIACTLDEPTFFGIVQKQPDVWRRLAKELAARLRQRNSFVALPNSQPHLFIGSSVEVLPVARAIQLGLEHDPVSVKVWTDNVFRASSYTIEALEKEVKSADFGLLVLSPDDKVLKREFSTLAPRDNVIFELGLCIGAMTRSRSFFVSPRGVDISIPTDLLGLTALSYKLGQEKDYDIALAPVCEHLRRLISGKGTR</sequence>
<name>A0A2W4TXF9_9CYAN</name>